<keyword evidence="1" id="KW-1133">Transmembrane helix</keyword>
<evidence type="ECO:0000313" key="3">
    <source>
        <dbReference type="Proteomes" id="UP000198928"/>
    </source>
</evidence>
<proteinExistence type="predicted"/>
<feature type="transmembrane region" description="Helical" evidence="1">
    <location>
        <begin position="142"/>
        <end position="161"/>
    </location>
</feature>
<accession>A0A1I3TVK9</accession>
<evidence type="ECO:0000256" key="1">
    <source>
        <dbReference type="SAM" id="Phobius"/>
    </source>
</evidence>
<feature type="transmembrane region" description="Helical" evidence="1">
    <location>
        <begin position="168"/>
        <end position="186"/>
    </location>
</feature>
<feature type="transmembrane region" description="Helical" evidence="1">
    <location>
        <begin position="21"/>
        <end position="48"/>
    </location>
</feature>
<keyword evidence="1" id="KW-0472">Membrane</keyword>
<dbReference type="Proteomes" id="UP000198928">
    <property type="component" value="Unassembled WGS sequence"/>
</dbReference>
<name>A0A1I3TVK9_9ACTN</name>
<reference evidence="3" key="1">
    <citation type="submission" date="2016-10" db="EMBL/GenBank/DDBJ databases">
        <authorList>
            <person name="Varghese N."/>
            <person name="Submissions S."/>
        </authorList>
    </citation>
    <scope>NUCLEOTIDE SEQUENCE [LARGE SCALE GENOMIC DNA]</scope>
    <source>
        <strain evidence="3">PL19</strain>
    </source>
</reference>
<organism evidence="2 3">
    <name type="scientific">Streptomyces pini</name>
    <dbReference type="NCBI Taxonomy" id="1520580"/>
    <lineage>
        <taxon>Bacteria</taxon>
        <taxon>Bacillati</taxon>
        <taxon>Actinomycetota</taxon>
        <taxon>Actinomycetes</taxon>
        <taxon>Kitasatosporales</taxon>
        <taxon>Streptomycetaceae</taxon>
        <taxon>Streptomyces</taxon>
    </lineage>
</organism>
<dbReference type="EMBL" id="FOSG01000001">
    <property type="protein sequence ID" value="SFJ74670.1"/>
    <property type="molecule type" value="Genomic_DNA"/>
</dbReference>
<keyword evidence="3" id="KW-1185">Reference proteome</keyword>
<sequence length="187" mass="18598">MSPGFPSTSARRGPARRAGESAYGLLLLARAALMGVVAAVLVMAGVWVSLDGTRQAVAERGAVRGTMTVAECDGWTCTGPFAPEGGGEGARAEVAVEAPVSYEAGERLPVALWPGREGSDGPDGPDGPDGAGVVRTGTAGVLYAWLPLAGALVLASPVVGGGLGMRRTAWGAGLLGVALMGAAFVLL</sequence>
<dbReference type="RefSeq" id="WP_175540830.1">
    <property type="nucleotide sequence ID" value="NZ_FOSG01000001.1"/>
</dbReference>
<evidence type="ECO:0000313" key="2">
    <source>
        <dbReference type="EMBL" id="SFJ74670.1"/>
    </source>
</evidence>
<dbReference type="AlphaFoldDB" id="A0A1I3TVK9"/>
<protein>
    <submittedName>
        <fullName evidence="2">Uncharacterized protein</fullName>
    </submittedName>
</protein>
<keyword evidence="1" id="KW-0812">Transmembrane</keyword>
<gene>
    <name evidence="2" type="ORF">SAMN05192584_101112</name>
</gene>